<comment type="caution">
    <text evidence="3">The sequence shown here is derived from an EMBL/GenBank/DDBJ whole genome shotgun (WGS) entry which is preliminary data.</text>
</comment>
<name>A0A855X701_9BACT</name>
<feature type="transmembrane region" description="Helical" evidence="1">
    <location>
        <begin position="265"/>
        <end position="283"/>
    </location>
</feature>
<dbReference type="GO" id="GO:0016020">
    <property type="term" value="C:membrane"/>
    <property type="evidence" value="ECO:0007669"/>
    <property type="project" value="UniProtKB-SubCell"/>
</dbReference>
<dbReference type="Gene3D" id="1.20.144.10">
    <property type="entry name" value="Phosphatidic acid phosphatase type 2/haloperoxidase"/>
    <property type="match status" value="1"/>
</dbReference>
<feature type="transmembrane region" description="Helical" evidence="1">
    <location>
        <begin position="70"/>
        <end position="92"/>
    </location>
</feature>
<feature type="domain" description="Inositolphosphotransferase Aur1/Ipt1" evidence="2">
    <location>
        <begin position="108"/>
        <end position="277"/>
    </location>
</feature>
<dbReference type="InterPro" id="IPR026841">
    <property type="entry name" value="Aur1/Ipt1"/>
</dbReference>
<evidence type="ECO:0000256" key="1">
    <source>
        <dbReference type="SAM" id="Phobius"/>
    </source>
</evidence>
<accession>A0A855X701</accession>
<keyword evidence="1" id="KW-0812">Transmembrane</keyword>
<feature type="transmembrane region" description="Helical" evidence="1">
    <location>
        <begin position="40"/>
        <end position="58"/>
    </location>
</feature>
<protein>
    <recommendedName>
        <fullName evidence="2">Inositolphosphotransferase Aur1/Ipt1 domain-containing protein</fullName>
    </recommendedName>
</protein>
<reference evidence="3 4" key="1">
    <citation type="journal article" date="2018" name="ISME J.">
        <title>A methanotrophic archaeon couples anaerobic oxidation of methane to Fe(III) reduction.</title>
        <authorList>
            <person name="Cai C."/>
            <person name="Leu A.O."/>
            <person name="Xie G.J."/>
            <person name="Guo J."/>
            <person name="Feng Y."/>
            <person name="Zhao J.X."/>
            <person name="Tyson G.W."/>
            <person name="Yuan Z."/>
            <person name="Hu S."/>
        </authorList>
    </citation>
    <scope>NUCLEOTIDE SEQUENCE [LARGE SCALE GENOMIC DNA]</scope>
    <source>
        <strain evidence="3">FeB_12</strain>
    </source>
</reference>
<feature type="transmembrane region" description="Helical" evidence="1">
    <location>
        <begin position="211"/>
        <end position="232"/>
    </location>
</feature>
<feature type="transmembrane region" description="Helical" evidence="1">
    <location>
        <begin position="159"/>
        <end position="179"/>
    </location>
</feature>
<gene>
    <name evidence="3" type="ORF">C3F09_00095</name>
</gene>
<keyword evidence="1" id="KW-0472">Membrane</keyword>
<evidence type="ECO:0000313" key="3">
    <source>
        <dbReference type="EMBL" id="PWB76405.1"/>
    </source>
</evidence>
<feature type="transmembrane region" description="Helical" evidence="1">
    <location>
        <begin position="12"/>
        <end position="34"/>
    </location>
</feature>
<dbReference type="SUPFAM" id="SSF48317">
    <property type="entry name" value="Acid phosphatase/Vanadium-dependent haloperoxidase"/>
    <property type="match status" value="1"/>
</dbReference>
<feature type="transmembrane region" description="Helical" evidence="1">
    <location>
        <begin position="128"/>
        <end position="147"/>
    </location>
</feature>
<proteinExistence type="predicted"/>
<dbReference type="EMBL" id="PQAP01000001">
    <property type="protein sequence ID" value="PWB76405.1"/>
    <property type="molecule type" value="Genomic_DNA"/>
</dbReference>
<dbReference type="Proteomes" id="UP000250918">
    <property type="component" value="Unassembled WGS sequence"/>
</dbReference>
<evidence type="ECO:0000259" key="2">
    <source>
        <dbReference type="Pfam" id="PF14378"/>
    </source>
</evidence>
<keyword evidence="1" id="KW-1133">Transmembrane helix</keyword>
<organism evidence="3 4">
    <name type="scientific">candidate division GN15 bacterium</name>
    <dbReference type="NCBI Taxonomy" id="2072418"/>
    <lineage>
        <taxon>Bacteria</taxon>
        <taxon>candidate division GN15</taxon>
    </lineage>
</organism>
<dbReference type="Pfam" id="PF14378">
    <property type="entry name" value="PAP2_3"/>
    <property type="match status" value="1"/>
</dbReference>
<dbReference type="InterPro" id="IPR036938">
    <property type="entry name" value="PAP2/HPO_sf"/>
</dbReference>
<dbReference type="AlphaFoldDB" id="A0A855X701"/>
<sequence>MTDRRLHLLPYDYLVIGYCLFMTLLILAVGRPLGNYTYEIIFYSSMAAVAALVIRYVGEAPTGWRRFIRLLYPALMFTFFYRATSGTMFLLFDRFFDSSLVSFEYSVLGFEPSLVIDRSYLSPFLNELFSAGYFAYYLMIPALLVYLYLKRKDELIRRFLTAACIAFFVSYFLFFLYPIEGPRYYLAGQYLHPIEGPFFRKLVNIAIDRGAVHGGCMPSSHVAVGLIVLAYTFKISRKIGWLLVPVVIGLAIGTVWGRFHYASDVVVGALIGVGAIILVDRRYDRWIKRRPNPVAYHSLGVEHVS</sequence>
<feature type="transmembrane region" description="Helical" evidence="1">
    <location>
        <begin position="239"/>
        <end position="259"/>
    </location>
</feature>
<evidence type="ECO:0000313" key="4">
    <source>
        <dbReference type="Proteomes" id="UP000250918"/>
    </source>
</evidence>